<feature type="domain" description="Methyltransferase" evidence="1">
    <location>
        <begin position="117"/>
        <end position="249"/>
    </location>
</feature>
<dbReference type="InterPro" id="IPR025714">
    <property type="entry name" value="Methyltranfer_dom"/>
</dbReference>
<dbReference type="PANTHER" id="PTHR12496:SF2">
    <property type="entry name" value="METHYLTRANSFERASE-LIKE PROTEIN 25B"/>
    <property type="match status" value="1"/>
</dbReference>
<evidence type="ECO:0000259" key="1">
    <source>
        <dbReference type="Pfam" id="PF13679"/>
    </source>
</evidence>
<evidence type="ECO:0000313" key="2">
    <source>
        <dbReference type="EMBL" id="GMT33458.1"/>
    </source>
</evidence>
<accession>A0AAV5WS55</accession>
<keyword evidence="3" id="KW-1185">Reference proteome</keyword>
<dbReference type="Proteomes" id="UP001432322">
    <property type="component" value="Unassembled WGS sequence"/>
</dbReference>
<dbReference type="AlphaFoldDB" id="A0AAV5WS55"/>
<reference evidence="2" key="1">
    <citation type="submission" date="2023-10" db="EMBL/GenBank/DDBJ databases">
        <title>Genome assembly of Pristionchus species.</title>
        <authorList>
            <person name="Yoshida K."/>
            <person name="Sommer R.J."/>
        </authorList>
    </citation>
    <scope>NUCLEOTIDE SEQUENCE</scope>
    <source>
        <strain evidence="2">RS5133</strain>
    </source>
</reference>
<dbReference type="SUPFAM" id="SSF53335">
    <property type="entry name" value="S-adenosyl-L-methionine-dependent methyltransferases"/>
    <property type="match status" value="1"/>
</dbReference>
<sequence>MESGRVASRVCHEMKWLLDQYIIDYFIDSLWEKIPASWRILDRLTDMEWSLVLDESSPLSLSLPLPLSIICIRRLLREYSLLNRSTEKSIEDLGMDPRKVAEYRCLTVYEKRKVKEKKRDEIERVVPILRTIRDVHPFTSFVDIGSGLGHLTRAISNSIQDLSVRGVEGSTELVERAMELDEKRSEKRVERMRVWVDAQSKELLGDDEAVCVGGLHACGDLGPSILRLTVSQSTVSACLLFGCCYHKLNGGSDKLFRQDWTNGDEKEEKKMKEKEERGFPMSEAFKDERLSYAARELACHSKGDYVKQLREQTRPSHLHHAVRALAEVMMVEEGGERHAGVRGVKVDEMEKGEQWMEWMEKALIEYPQMKERIKEKLLSGLSSPRLDQIPSLISTAAPTLSTLYNMRLLVAPFVEDLILHDRVAFLRESGLTSSVVRLFDPVISPRCFALIGLR</sequence>
<gene>
    <name evidence="2" type="ORF">PFISCL1PPCAC_24755</name>
</gene>
<proteinExistence type="predicted"/>
<name>A0AAV5WS55_9BILA</name>
<dbReference type="PANTHER" id="PTHR12496">
    <property type="entry name" value="CGI-41 METHYLTRANSFERASE"/>
    <property type="match status" value="1"/>
</dbReference>
<dbReference type="Pfam" id="PF13679">
    <property type="entry name" value="Methyltransf_32"/>
    <property type="match status" value="1"/>
</dbReference>
<dbReference type="EMBL" id="BTSY01000006">
    <property type="protein sequence ID" value="GMT33458.1"/>
    <property type="molecule type" value="Genomic_DNA"/>
</dbReference>
<protein>
    <recommendedName>
        <fullName evidence="1">Methyltransferase domain-containing protein</fullName>
    </recommendedName>
</protein>
<evidence type="ECO:0000313" key="3">
    <source>
        <dbReference type="Proteomes" id="UP001432322"/>
    </source>
</evidence>
<dbReference type="InterPro" id="IPR052220">
    <property type="entry name" value="METTL25"/>
</dbReference>
<comment type="caution">
    <text evidence="2">The sequence shown here is derived from an EMBL/GenBank/DDBJ whole genome shotgun (WGS) entry which is preliminary data.</text>
</comment>
<dbReference type="InterPro" id="IPR029063">
    <property type="entry name" value="SAM-dependent_MTases_sf"/>
</dbReference>
<organism evidence="2 3">
    <name type="scientific">Pristionchus fissidentatus</name>
    <dbReference type="NCBI Taxonomy" id="1538716"/>
    <lineage>
        <taxon>Eukaryota</taxon>
        <taxon>Metazoa</taxon>
        <taxon>Ecdysozoa</taxon>
        <taxon>Nematoda</taxon>
        <taxon>Chromadorea</taxon>
        <taxon>Rhabditida</taxon>
        <taxon>Rhabditina</taxon>
        <taxon>Diplogasteromorpha</taxon>
        <taxon>Diplogasteroidea</taxon>
        <taxon>Neodiplogasteridae</taxon>
        <taxon>Pristionchus</taxon>
    </lineage>
</organism>